<evidence type="ECO:0000313" key="4">
    <source>
        <dbReference type="EMBL" id="BAS67629.1"/>
    </source>
</evidence>
<evidence type="ECO:0000256" key="1">
    <source>
        <dbReference type="ARBA" id="ARBA00004613"/>
    </source>
</evidence>
<reference evidence="4 5" key="1">
    <citation type="journal article" date="2000" name="Mar. Ecol. Prog. Ser.">
        <title>Phylogenetic characterization of endosymbionts in three hydrothermal vent mussels: influence on host distributions.</title>
        <authorList>
            <person name="Fujiwara Y."/>
            <person name="Takai K."/>
            <person name="Uematsu K."/>
            <person name="Tsuchida S."/>
            <person name="Hunt J.C."/>
            <person name="Hashimoto J."/>
        </authorList>
    </citation>
    <scope>NUCLEOTIDE SEQUENCE [LARGE SCALE GENOMIC DNA]</scope>
    <source>
        <strain evidence="4 5">Myojin Knoll</strain>
    </source>
</reference>
<comment type="subcellular location">
    <subcellularLocation>
        <location evidence="1">Secreted</location>
    </subcellularLocation>
</comment>
<protein>
    <recommendedName>
        <fullName evidence="6">Tail fiber protein</fullName>
    </recommendedName>
</protein>
<evidence type="ECO:0000256" key="3">
    <source>
        <dbReference type="ARBA" id="ARBA00023157"/>
    </source>
</evidence>
<sequence>MHKIDTPNANNNKFIDQDTANGIVGTSASAAWLNSVQDEIISVLIKANIVPNKATDNQLADAIKLIAKDQLGSVDTSFYALKNGDATKKFKVADATNNNEAVNKGQVNGIAISFGSIQVSGYVNNYDGIMDWTAPSGSVIVGVYSVHSNQAEDRRFKYKYRSISISNI</sequence>
<proteinExistence type="predicted"/>
<dbReference type="Proteomes" id="UP000067399">
    <property type="component" value="Chromosome"/>
</dbReference>
<dbReference type="RefSeq" id="WP_066044024.1">
    <property type="nucleotide sequence ID" value="NZ_AP013042.1"/>
</dbReference>
<name>A0A0P0URI7_9GAMM</name>
<keyword evidence="5" id="KW-1185">Reference proteome</keyword>
<dbReference type="Pfam" id="PF14704">
    <property type="entry name" value="DERM"/>
    <property type="match status" value="1"/>
</dbReference>
<evidence type="ECO:0008006" key="6">
    <source>
        <dbReference type="Google" id="ProtNLM"/>
    </source>
</evidence>
<reference evidence="4 5" key="2">
    <citation type="journal article" date="2016" name="ISME J.">
        <title>Heterogeneous composition of key metabolic gene clusters in a vent mussel symbiont population.</title>
        <authorList>
            <person name="Ikuta T."/>
            <person name="Takaki Y."/>
            <person name="Nagai Y."/>
            <person name="Shimamura S."/>
            <person name="Tsuda M."/>
            <person name="Kawagucci S."/>
            <person name="Aoki Y."/>
            <person name="Inoue K."/>
            <person name="Teruya M."/>
            <person name="Satou K."/>
            <person name="Teruya K."/>
            <person name="Shimoji M."/>
            <person name="Tamotsu H."/>
            <person name="Hirano T."/>
            <person name="Maruyama T."/>
            <person name="Yoshida T."/>
        </authorList>
    </citation>
    <scope>NUCLEOTIDE SEQUENCE [LARGE SCALE GENOMIC DNA]</scope>
    <source>
        <strain evidence="4 5">Myojin Knoll</strain>
    </source>
</reference>
<evidence type="ECO:0000256" key="2">
    <source>
        <dbReference type="ARBA" id="ARBA00022525"/>
    </source>
</evidence>
<keyword evidence="3" id="KW-1015">Disulfide bond</keyword>
<dbReference type="STRING" id="1303921.BSEPE_0625"/>
<dbReference type="KEGG" id="ebh:BSEPE_0625"/>
<gene>
    <name evidence="4" type="ORF">BSEPE_0625</name>
</gene>
<dbReference type="AlphaFoldDB" id="A0A0P0URI7"/>
<dbReference type="InterPro" id="IPR026645">
    <property type="entry name" value="Dermatopontin"/>
</dbReference>
<dbReference type="GO" id="GO:0005576">
    <property type="term" value="C:extracellular region"/>
    <property type="evidence" value="ECO:0007669"/>
    <property type="project" value="UniProtKB-SubCell"/>
</dbReference>
<accession>A0A0P0URI7</accession>
<keyword evidence="2" id="KW-0964">Secreted</keyword>
<evidence type="ECO:0000313" key="5">
    <source>
        <dbReference type="Proteomes" id="UP000067399"/>
    </source>
</evidence>
<dbReference type="OrthoDB" id="9810174at2"/>
<dbReference type="EMBL" id="AP013042">
    <property type="protein sequence ID" value="BAS67629.1"/>
    <property type="molecule type" value="Genomic_DNA"/>
</dbReference>
<organism evidence="4 5">
    <name type="scientific">endosymbiont of Bathymodiolus septemdierum str. Myojin knoll</name>
    <dbReference type="NCBI Taxonomy" id="1303921"/>
    <lineage>
        <taxon>Bacteria</taxon>
        <taxon>Pseudomonadati</taxon>
        <taxon>Pseudomonadota</taxon>
        <taxon>Gammaproteobacteria</taxon>
        <taxon>sulfur-oxidizing symbionts</taxon>
    </lineage>
</organism>